<dbReference type="PANTHER" id="PTHR44329">
    <property type="entry name" value="SERINE/THREONINE-PROTEIN KINASE TNNI3K-RELATED"/>
    <property type="match status" value="1"/>
</dbReference>
<evidence type="ECO:0000313" key="4">
    <source>
        <dbReference type="Proteomes" id="UP000663831"/>
    </source>
</evidence>
<sequence>MLCFSVILFGYPPGTTSPSETSTISHSTRIKRDHHILTGICNNSQTQLYTDNLLPQSCTEVVALLNKHGCNDVTDSLDLSACSQHPFASGGFGDVFFGRLWDKTAVAIKTIRTYYKPGEEALVYNKQAAKEIYTWSKCKHPNVVQLTGLAVFRDCVAMVSRWEENGNLLSYLSSHPSTDRCDLSVAICDGLAYLHEINIVHGDLKGANVLIARDGTPMLADFGNATLDISNPTLGFTQNDTKPGISVRWAAPEMFDEGTSLPTMAGDIYSLGMTILETFTSEIPFPDKTDRSILVHVLLQKKIPSRPEQIIPTKSIDGNKLWAILTQCWSYDPKIRPSARAVWDEMKPITSDNLKEIEDENEGGSKGESDGNEMEDKE</sequence>
<reference evidence="3" key="1">
    <citation type="submission" date="2021-01" db="EMBL/GenBank/DDBJ databases">
        <authorList>
            <person name="Kaushik A."/>
        </authorList>
    </citation>
    <scope>NUCLEOTIDE SEQUENCE</scope>
    <source>
        <strain evidence="3">AG3-1AP</strain>
    </source>
</reference>
<dbReference type="InterPro" id="IPR011009">
    <property type="entry name" value="Kinase-like_dom_sf"/>
</dbReference>
<feature type="domain" description="Protein kinase" evidence="2">
    <location>
        <begin position="81"/>
        <end position="350"/>
    </location>
</feature>
<proteinExistence type="predicted"/>
<dbReference type="AlphaFoldDB" id="A0A8H3AS30"/>
<evidence type="ECO:0000313" key="3">
    <source>
        <dbReference type="EMBL" id="CAE6436239.1"/>
    </source>
</evidence>
<dbReference type="SUPFAM" id="SSF56112">
    <property type="entry name" value="Protein kinase-like (PK-like)"/>
    <property type="match status" value="1"/>
</dbReference>
<dbReference type="InterPro" id="IPR008271">
    <property type="entry name" value="Ser/Thr_kinase_AS"/>
</dbReference>
<evidence type="ECO:0000256" key="1">
    <source>
        <dbReference type="SAM" id="MobiDB-lite"/>
    </source>
</evidence>
<dbReference type="SMART" id="SM00220">
    <property type="entry name" value="S_TKc"/>
    <property type="match status" value="1"/>
</dbReference>
<dbReference type="PROSITE" id="PS00108">
    <property type="entry name" value="PROTEIN_KINASE_ST"/>
    <property type="match status" value="1"/>
</dbReference>
<dbReference type="InterPro" id="IPR051681">
    <property type="entry name" value="Ser/Thr_Kinases-Pseudokinases"/>
</dbReference>
<dbReference type="Pfam" id="PF07714">
    <property type="entry name" value="PK_Tyr_Ser-Thr"/>
    <property type="match status" value="1"/>
</dbReference>
<dbReference type="InterPro" id="IPR001245">
    <property type="entry name" value="Ser-Thr/Tyr_kinase_cat_dom"/>
</dbReference>
<dbReference type="Proteomes" id="UP000663831">
    <property type="component" value="Unassembled WGS sequence"/>
</dbReference>
<dbReference type="GO" id="GO:0005524">
    <property type="term" value="F:ATP binding"/>
    <property type="evidence" value="ECO:0007669"/>
    <property type="project" value="InterPro"/>
</dbReference>
<dbReference type="InterPro" id="IPR000719">
    <property type="entry name" value="Prot_kinase_dom"/>
</dbReference>
<dbReference type="PROSITE" id="PS50011">
    <property type="entry name" value="PROTEIN_KINASE_DOM"/>
    <property type="match status" value="1"/>
</dbReference>
<organism evidence="3 4">
    <name type="scientific">Rhizoctonia solani</name>
    <dbReference type="NCBI Taxonomy" id="456999"/>
    <lineage>
        <taxon>Eukaryota</taxon>
        <taxon>Fungi</taxon>
        <taxon>Dikarya</taxon>
        <taxon>Basidiomycota</taxon>
        <taxon>Agaricomycotina</taxon>
        <taxon>Agaricomycetes</taxon>
        <taxon>Cantharellales</taxon>
        <taxon>Ceratobasidiaceae</taxon>
        <taxon>Rhizoctonia</taxon>
    </lineage>
</organism>
<name>A0A8H3AS30_9AGAM</name>
<gene>
    <name evidence="3" type="ORF">RDB_LOCUS48861</name>
</gene>
<feature type="compositionally biased region" description="Basic and acidic residues" evidence="1">
    <location>
        <begin position="363"/>
        <end position="378"/>
    </location>
</feature>
<dbReference type="Gene3D" id="1.10.510.10">
    <property type="entry name" value="Transferase(Phosphotransferase) domain 1"/>
    <property type="match status" value="1"/>
</dbReference>
<comment type="caution">
    <text evidence="3">The sequence shown here is derived from an EMBL/GenBank/DDBJ whole genome shotgun (WGS) entry which is preliminary data.</text>
</comment>
<evidence type="ECO:0000259" key="2">
    <source>
        <dbReference type="PROSITE" id="PS50011"/>
    </source>
</evidence>
<dbReference type="PANTHER" id="PTHR44329:SF214">
    <property type="entry name" value="PROTEIN KINASE DOMAIN-CONTAINING PROTEIN"/>
    <property type="match status" value="1"/>
</dbReference>
<accession>A0A8H3AS30</accession>
<dbReference type="GO" id="GO:0004674">
    <property type="term" value="F:protein serine/threonine kinase activity"/>
    <property type="evidence" value="ECO:0007669"/>
    <property type="project" value="TreeGrafter"/>
</dbReference>
<protein>
    <recommendedName>
        <fullName evidence="2">Protein kinase domain-containing protein</fullName>
    </recommendedName>
</protein>
<dbReference type="EMBL" id="CAJMWV010001395">
    <property type="protein sequence ID" value="CAE6436239.1"/>
    <property type="molecule type" value="Genomic_DNA"/>
</dbReference>
<feature type="region of interest" description="Disordered" evidence="1">
    <location>
        <begin position="347"/>
        <end position="378"/>
    </location>
</feature>